<dbReference type="SUPFAM" id="SSF117892">
    <property type="entry name" value="Band 7/SPFH domain"/>
    <property type="match status" value="1"/>
</dbReference>
<dbReference type="Proteomes" id="UP000199695">
    <property type="component" value="Unassembled WGS sequence"/>
</dbReference>
<evidence type="ECO:0000259" key="2">
    <source>
        <dbReference type="SMART" id="SM00244"/>
    </source>
</evidence>
<dbReference type="STRING" id="1173111.SAMN05444955_101214"/>
<dbReference type="Gene3D" id="3.30.479.30">
    <property type="entry name" value="Band 7 domain"/>
    <property type="match status" value="1"/>
</dbReference>
<reference evidence="3 4" key="1">
    <citation type="submission" date="2016-10" db="EMBL/GenBank/DDBJ databases">
        <authorList>
            <person name="de Groot N.N."/>
        </authorList>
    </citation>
    <scope>NUCLEOTIDE SEQUENCE [LARGE SCALE GENOMIC DNA]</scope>
    <source>
        <strain evidence="3 4">DSM 46701</strain>
    </source>
</reference>
<dbReference type="Pfam" id="PF01145">
    <property type="entry name" value="Band_7"/>
    <property type="match status" value="1"/>
</dbReference>
<evidence type="ECO:0000313" key="4">
    <source>
        <dbReference type="Proteomes" id="UP000199695"/>
    </source>
</evidence>
<feature type="transmembrane region" description="Helical" evidence="1">
    <location>
        <begin position="36"/>
        <end position="55"/>
    </location>
</feature>
<sequence length="283" mass="31246">MGRVQEREAWKGNGFLFLVLSILLLFGGIFLLTGGLAFGAVLLIAGLLILPGLVINQPNEARVLVFFGKYIGSIREDGFFWANPFAMRKKISLRVRNFDSEKLKVNDADGNPILIGAVVVWKVVDTAKALFDVDDFEQFVAIQSDTAIRNLASQYPYDSHSDDKPSLRGVPEEVAETLRKELHDRLELAGVEIVEARISHLAYAPEIAQVMLRRQQAQAVIAARQQIVEGAMGMVEMALHHLEGHGVVQLDEERKAAMVNNLMVALVSEGETHPVINTGSLYT</sequence>
<evidence type="ECO:0000256" key="1">
    <source>
        <dbReference type="SAM" id="Phobius"/>
    </source>
</evidence>
<accession>A0A1H8AMX1</accession>
<proteinExistence type="predicted"/>
<organism evidence="3 4">
    <name type="scientific">Lihuaxuella thermophila</name>
    <dbReference type="NCBI Taxonomy" id="1173111"/>
    <lineage>
        <taxon>Bacteria</taxon>
        <taxon>Bacillati</taxon>
        <taxon>Bacillota</taxon>
        <taxon>Bacilli</taxon>
        <taxon>Bacillales</taxon>
        <taxon>Thermoactinomycetaceae</taxon>
        <taxon>Lihuaxuella</taxon>
    </lineage>
</organism>
<keyword evidence="1" id="KW-0472">Membrane</keyword>
<keyword evidence="4" id="KW-1185">Reference proteome</keyword>
<dbReference type="AlphaFoldDB" id="A0A1H8AMX1"/>
<feature type="domain" description="Band 7" evidence="2">
    <location>
        <begin position="51"/>
        <end position="215"/>
    </location>
</feature>
<dbReference type="PANTHER" id="PTHR43446:SF1">
    <property type="entry name" value="BAND 7 DOMAIN-CONTAINING PROTEIN"/>
    <property type="match status" value="1"/>
</dbReference>
<dbReference type="InterPro" id="IPR001107">
    <property type="entry name" value="Band_7"/>
</dbReference>
<keyword evidence="1" id="KW-0812">Transmembrane</keyword>
<dbReference type="EMBL" id="FOCQ01000001">
    <property type="protein sequence ID" value="SEM71324.1"/>
    <property type="molecule type" value="Genomic_DNA"/>
</dbReference>
<evidence type="ECO:0000313" key="3">
    <source>
        <dbReference type="EMBL" id="SEM71324.1"/>
    </source>
</evidence>
<feature type="transmembrane region" description="Helical" evidence="1">
    <location>
        <begin position="12"/>
        <end position="30"/>
    </location>
</feature>
<dbReference type="PANTHER" id="PTHR43446">
    <property type="entry name" value="MEMBRANE PROTEIN-RELATED"/>
    <property type="match status" value="1"/>
</dbReference>
<dbReference type="InterPro" id="IPR036013">
    <property type="entry name" value="Band_7/SPFH_dom_sf"/>
</dbReference>
<keyword evidence="1" id="KW-1133">Transmembrane helix</keyword>
<name>A0A1H8AMX1_9BACL</name>
<protein>
    <submittedName>
        <fullName evidence="3">SPFH domain / Band 7 family protein</fullName>
    </submittedName>
</protein>
<dbReference type="OrthoDB" id="9813479at2"/>
<gene>
    <name evidence="3" type="ORF">SAMN05444955_101214</name>
</gene>
<dbReference type="SMART" id="SM00244">
    <property type="entry name" value="PHB"/>
    <property type="match status" value="1"/>
</dbReference>
<dbReference type="RefSeq" id="WP_089964511.1">
    <property type="nucleotide sequence ID" value="NZ_FOCQ01000001.1"/>
</dbReference>
<dbReference type="CDD" id="cd03402">
    <property type="entry name" value="SPFH_like_u2"/>
    <property type="match status" value="1"/>
</dbReference>